<accession>A0AAD7K9Z5</accession>
<keyword evidence="1" id="KW-0732">Signal</keyword>
<dbReference type="InterPro" id="IPR035992">
    <property type="entry name" value="Ricin_B-like_lectins"/>
</dbReference>
<comment type="caution">
    <text evidence="3">The sequence shown here is derived from an EMBL/GenBank/DDBJ whole genome shotgun (WGS) entry which is preliminary data.</text>
</comment>
<dbReference type="PROSITE" id="PS50231">
    <property type="entry name" value="RICIN_B_LECTIN"/>
    <property type="match status" value="2"/>
</dbReference>
<reference evidence="3" key="1">
    <citation type="submission" date="2023-03" db="EMBL/GenBank/DDBJ databases">
        <title>Massive genome expansion in bonnet fungi (Mycena s.s.) driven by repeated elements and novel gene families across ecological guilds.</title>
        <authorList>
            <consortium name="Lawrence Berkeley National Laboratory"/>
            <person name="Harder C.B."/>
            <person name="Miyauchi S."/>
            <person name="Viragh M."/>
            <person name="Kuo A."/>
            <person name="Thoen E."/>
            <person name="Andreopoulos B."/>
            <person name="Lu D."/>
            <person name="Skrede I."/>
            <person name="Drula E."/>
            <person name="Henrissat B."/>
            <person name="Morin E."/>
            <person name="Kohler A."/>
            <person name="Barry K."/>
            <person name="LaButti K."/>
            <person name="Morin E."/>
            <person name="Salamov A."/>
            <person name="Lipzen A."/>
            <person name="Mereny Z."/>
            <person name="Hegedus B."/>
            <person name="Baldrian P."/>
            <person name="Stursova M."/>
            <person name="Weitz H."/>
            <person name="Taylor A."/>
            <person name="Grigoriev I.V."/>
            <person name="Nagy L.G."/>
            <person name="Martin F."/>
            <person name="Kauserud H."/>
        </authorList>
    </citation>
    <scope>NUCLEOTIDE SEQUENCE</scope>
    <source>
        <strain evidence="3">CBHHK188m</strain>
    </source>
</reference>
<evidence type="ECO:0000313" key="4">
    <source>
        <dbReference type="Proteomes" id="UP001215280"/>
    </source>
</evidence>
<dbReference type="AlphaFoldDB" id="A0AAD7K9Z5"/>
<sequence length="317" mass="34514">MLTALITLFPFVLSVSAATRQIQSANPAFFSAGMQGCVSAATNADGVALVIHNCNTENIEAVGWEFTSYDPPETPLPQPIVIFGDKCIDVTNGVNEDGTLLQIWTCVEGNTNQQWFTVGNTFQWSGTDKCLDLTDGVITDDNPLQIWTCTGGDSNQEWISEPDPDNIYAGIAITTFAEGGPYCIAAASDKDGAEVALVSGCFNSTFNTTYPDGNVTWNVPVEPLTGQITTFDNMCLDVTNGVNEDGTKLQIWECFVGNTNQLFKNLGDSQFEWNGSGKCIDLTDGIFVNGNPIQIWDCSAPFDNVNQDWFIIYFKHL</sequence>
<name>A0AAD7K9Z5_9AGAR</name>
<evidence type="ECO:0000259" key="2">
    <source>
        <dbReference type="SMART" id="SM00458"/>
    </source>
</evidence>
<gene>
    <name evidence="3" type="ORF">DFH07DRAFT_765417</name>
</gene>
<dbReference type="Proteomes" id="UP001215280">
    <property type="component" value="Unassembled WGS sequence"/>
</dbReference>
<dbReference type="CDD" id="cd00161">
    <property type="entry name" value="beta-trefoil_Ricin-like"/>
    <property type="match status" value="1"/>
</dbReference>
<evidence type="ECO:0000256" key="1">
    <source>
        <dbReference type="SAM" id="SignalP"/>
    </source>
</evidence>
<dbReference type="EMBL" id="JARJLG010000006">
    <property type="protein sequence ID" value="KAJ7780111.1"/>
    <property type="molecule type" value="Genomic_DNA"/>
</dbReference>
<dbReference type="SUPFAM" id="SSF50370">
    <property type="entry name" value="Ricin B-like lectins"/>
    <property type="match status" value="3"/>
</dbReference>
<dbReference type="Gene3D" id="2.80.10.50">
    <property type="match status" value="2"/>
</dbReference>
<dbReference type="SMART" id="SM00458">
    <property type="entry name" value="RICIN"/>
    <property type="match status" value="1"/>
</dbReference>
<evidence type="ECO:0000313" key="3">
    <source>
        <dbReference type="EMBL" id="KAJ7780111.1"/>
    </source>
</evidence>
<organism evidence="3 4">
    <name type="scientific">Mycena maculata</name>
    <dbReference type="NCBI Taxonomy" id="230809"/>
    <lineage>
        <taxon>Eukaryota</taxon>
        <taxon>Fungi</taxon>
        <taxon>Dikarya</taxon>
        <taxon>Basidiomycota</taxon>
        <taxon>Agaricomycotina</taxon>
        <taxon>Agaricomycetes</taxon>
        <taxon>Agaricomycetidae</taxon>
        <taxon>Agaricales</taxon>
        <taxon>Marasmiineae</taxon>
        <taxon>Mycenaceae</taxon>
        <taxon>Mycena</taxon>
    </lineage>
</organism>
<feature type="domain" description="Ricin B lectin" evidence="2">
    <location>
        <begin position="77"/>
        <end position="209"/>
    </location>
</feature>
<feature type="signal peptide" evidence="1">
    <location>
        <begin position="1"/>
        <end position="17"/>
    </location>
</feature>
<dbReference type="Pfam" id="PF00652">
    <property type="entry name" value="Ricin_B_lectin"/>
    <property type="match status" value="2"/>
</dbReference>
<dbReference type="InterPro" id="IPR000772">
    <property type="entry name" value="Ricin_B_lectin"/>
</dbReference>
<feature type="chain" id="PRO_5042123334" evidence="1">
    <location>
        <begin position="18"/>
        <end position="317"/>
    </location>
</feature>
<keyword evidence="4" id="KW-1185">Reference proteome</keyword>
<protein>
    <submittedName>
        <fullName evidence="3">Ricin B lectin domain-containing protein</fullName>
    </submittedName>
</protein>
<proteinExistence type="predicted"/>